<dbReference type="Proteomes" id="UP000429523">
    <property type="component" value="Unassembled WGS sequence"/>
</dbReference>
<proteinExistence type="predicted"/>
<feature type="signal peptide" evidence="1">
    <location>
        <begin position="1"/>
        <end position="18"/>
    </location>
</feature>
<dbReference type="EMBL" id="QXGF01006741">
    <property type="protein sequence ID" value="KAE8917730.1"/>
    <property type="molecule type" value="Genomic_DNA"/>
</dbReference>
<comment type="caution">
    <text evidence="2">The sequence shown here is derived from an EMBL/GenBank/DDBJ whole genome shotgun (WGS) entry which is preliminary data.</text>
</comment>
<feature type="chain" id="PRO_5025680102" description="Secreted protein" evidence="1">
    <location>
        <begin position="19"/>
        <end position="255"/>
    </location>
</feature>
<evidence type="ECO:0008006" key="4">
    <source>
        <dbReference type="Google" id="ProtNLM"/>
    </source>
</evidence>
<organism evidence="2 3">
    <name type="scientific">Phytophthora fragariae</name>
    <dbReference type="NCBI Taxonomy" id="53985"/>
    <lineage>
        <taxon>Eukaryota</taxon>
        <taxon>Sar</taxon>
        <taxon>Stramenopiles</taxon>
        <taxon>Oomycota</taxon>
        <taxon>Peronosporomycetes</taxon>
        <taxon>Peronosporales</taxon>
        <taxon>Peronosporaceae</taxon>
        <taxon>Phytophthora</taxon>
    </lineage>
</organism>
<keyword evidence="1" id="KW-0732">Signal</keyword>
<sequence length="255" mass="27085">MNSATLLVVVACPNAVAAAHTAVGRVLCPPTSTMMLPLPPGPGLPLEPPSKKATLVTMSEYGSNPISGPLCHRRIICSTTCNFGFDSLVSGYFPHLYCSKASLTIGLYFCRRSCERSGFRPSGCTLSTFIRHIVVTVTAHPIAHISSATVYSVSQCSSVCSLPHSTSYRGTSSILKPNMVLISLVATAPTPLLATPVHCSTRHRQCACASGHSQTKWAVPIPDLSLQVGAVHRKPLSFPAHIFSLSHLSLVTFCV</sequence>
<accession>A0A6A3DGN9</accession>
<evidence type="ECO:0000313" key="3">
    <source>
        <dbReference type="Proteomes" id="UP000429523"/>
    </source>
</evidence>
<protein>
    <recommendedName>
        <fullName evidence="4">Secreted protein</fullName>
    </recommendedName>
</protein>
<reference evidence="2 3" key="1">
    <citation type="submission" date="2018-08" db="EMBL/GenBank/DDBJ databases">
        <title>Genomic investigation of the strawberry pathogen Phytophthora fragariae indicates pathogenicity is determined by transcriptional variation in three key races.</title>
        <authorList>
            <person name="Adams T.M."/>
            <person name="Armitage A.D."/>
            <person name="Sobczyk M.K."/>
            <person name="Bates H.J."/>
            <person name="Dunwell J.M."/>
            <person name="Nellist C.F."/>
            <person name="Harrison R.J."/>
        </authorList>
    </citation>
    <scope>NUCLEOTIDE SEQUENCE [LARGE SCALE GENOMIC DNA]</scope>
    <source>
        <strain evidence="2 3">NOV-9</strain>
    </source>
</reference>
<gene>
    <name evidence="2" type="ORF">PF009_g31950</name>
</gene>
<evidence type="ECO:0000256" key="1">
    <source>
        <dbReference type="SAM" id="SignalP"/>
    </source>
</evidence>
<dbReference type="AlphaFoldDB" id="A0A6A3DGN9"/>
<evidence type="ECO:0000313" key="2">
    <source>
        <dbReference type="EMBL" id="KAE8917730.1"/>
    </source>
</evidence>
<name>A0A6A3DGN9_9STRA</name>